<organism evidence="1 2">
    <name type="scientific">Malus baccata</name>
    <name type="common">Siberian crab apple</name>
    <name type="synonym">Pyrus baccata</name>
    <dbReference type="NCBI Taxonomy" id="106549"/>
    <lineage>
        <taxon>Eukaryota</taxon>
        <taxon>Viridiplantae</taxon>
        <taxon>Streptophyta</taxon>
        <taxon>Embryophyta</taxon>
        <taxon>Tracheophyta</taxon>
        <taxon>Spermatophyta</taxon>
        <taxon>Magnoliopsida</taxon>
        <taxon>eudicotyledons</taxon>
        <taxon>Gunneridae</taxon>
        <taxon>Pentapetalae</taxon>
        <taxon>rosids</taxon>
        <taxon>fabids</taxon>
        <taxon>Rosales</taxon>
        <taxon>Rosaceae</taxon>
        <taxon>Amygdaloideae</taxon>
        <taxon>Maleae</taxon>
        <taxon>Malus</taxon>
    </lineage>
</organism>
<dbReference type="AlphaFoldDB" id="A0A540LI80"/>
<protein>
    <submittedName>
        <fullName evidence="1">Uncharacterized protein</fullName>
    </submittedName>
</protein>
<proteinExistence type="predicted"/>
<reference evidence="1 2" key="1">
    <citation type="journal article" date="2019" name="G3 (Bethesda)">
        <title>Sequencing of a Wild Apple (Malus baccata) Genome Unravels the Differences Between Cultivated and Wild Apple Species Regarding Disease Resistance and Cold Tolerance.</title>
        <authorList>
            <person name="Chen X."/>
        </authorList>
    </citation>
    <scope>NUCLEOTIDE SEQUENCE [LARGE SCALE GENOMIC DNA]</scope>
    <source>
        <strain evidence="2">cv. Shandingzi</strain>
        <tissue evidence="1">Leaves</tissue>
    </source>
</reference>
<comment type="caution">
    <text evidence="1">The sequence shown here is derived from an EMBL/GenBank/DDBJ whole genome shotgun (WGS) entry which is preliminary data.</text>
</comment>
<name>A0A540LI80_MALBA</name>
<accession>A0A540LI80</accession>
<sequence length="67" mass="7666">MESERFRQRLISRRWLPGPRTWPATMGSAIRSSPKLASAYLCCNDYATGGYELLGLSRSYFNIYVIS</sequence>
<dbReference type="Proteomes" id="UP000315295">
    <property type="component" value="Unassembled WGS sequence"/>
</dbReference>
<gene>
    <name evidence="1" type="ORF">C1H46_028388</name>
</gene>
<evidence type="ECO:0000313" key="2">
    <source>
        <dbReference type="Proteomes" id="UP000315295"/>
    </source>
</evidence>
<evidence type="ECO:0000313" key="1">
    <source>
        <dbReference type="EMBL" id="TQD86049.1"/>
    </source>
</evidence>
<keyword evidence="2" id="KW-1185">Reference proteome</keyword>
<dbReference type="EMBL" id="VIEB01000578">
    <property type="protein sequence ID" value="TQD86049.1"/>
    <property type="molecule type" value="Genomic_DNA"/>
</dbReference>